<reference evidence="1" key="1">
    <citation type="submission" date="2023-04" db="EMBL/GenBank/DDBJ databases">
        <title>Ambrosiozyma monospora NBRC 10751.</title>
        <authorList>
            <person name="Ichikawa N."/>
            <person name="Sato H."/>
            <person name="Tonouchi N."/>
        </authorList>
    </citation>
    <scope>NUCLEOTIDE SEQUENCE</scope>
    <source>
        <strain evidence="1">NBRC 10751</strain>
    </source>
</reference>
<dbReference type="Proteomes" id="UP001165064">
    <property type="component" value="Unassembled WGS sequence"/>
</dbReference>
<proteinExistence type="predicted"/>
<dbReference type="EMBL" id="BSXS01006158">
    <property type="protein sequence ID" value="GME85147.1"/>
    <property type="molecule type" value="Genomic_DNA"/>
</dbReference>
<name>A0ACB5TC33_AMBMO</name>
<accession>A0ACB5TC33</accession>
<organism evidence="1 2">
    <name type="scientific">Ambrosiozyma monospora</name>
    <name type="common">Yeast</name>
    <name type="synonym">Endomycopsis monosporus</name>
    <dbReference type="NCBI Taxonomy" id="43982"/>
    <lineage>
        <taxon>Eukaryota</taxon>
        <taxon>Fungi</taxon>
        <taxon>Dikarya</taxon>
        <taxon>Ascomycota</taxon>
        <taxon>Saccharomycotina</taxon>
        <taxon>Pichiomycetes</taxon>
        <taxon>Pichiales</taxon>
        <taxon>Pichiaceae</taxon>
        <taxon>Ambrosiozyma</taxon>
    </lineage>
</organism>
<comment type="caution">
    <text evidence="1">The sequence shown here is derived from an EMBL/GenBank/DDBJ whole genome shotgun (WGS) entry which is preliminary data.</text>
</comment>
<gene>
    <name evidence="1" type="ORF">Amon02_000741300</name>
</gene>
<evidence type="ECO:0000313" key="1">
    <source>
        <dbReference type="EMBL" id="GME85147.1"/>
    </source>
</evidence>
<sequence length="235" mass="24684">MKFTTLSASALLLASKAIADETVQLFVKSDNSELSGKGLNAPHEGAGINYVFANSGDGESLDLNYDGSSLTVPLTINGDSKVNQYFSVADGVVSLTVQAEVSGFTFAEDGTLEYNGSADGFEACKNANDPYHYSTRNYEILYNSDLGDSCVPIKLYKKGGESSSSSSSSSSQAASSTTSYKSEYKTSSQIAPSSTVSSYVVTVSGGVKTFYTTIPCPVTTPAPAPAPHCHHFLLH</sequence>
<keyword evidence="2" id="KW-1185">Reference proteome</keyword>
<evidence type="ECO:0000313" key="2">
    <source>
        <dbReference type="Proteomes" id="UP001165064"/>
    </source>
</evidence>
<protein>
    <submittedName>
        <fullName evidence="1">Unnamed protein product</fullName>
    </submittedName>
</protein>